<evidence type="ECO:0000313" key="5">
    <source>
        <dbReference type="EMBL" id="MDB9488653.1"/>
    </source>
</evidence>
<dbReference type="NCBIfam" id="TIGR03695">
    <property type="entry name" value="menH_SHCHC"/>
    <property type="match status" value="1"/>
</dbReference>
<comment type="pathway">
    <text evidence="3">Cofactor biosynthesis; phylloquinone biosynthesis.</text>
</comment>
<evidence type="ECO:0000313" key="6">
    <source>
        <dbReference type="Proteomes" id="UP001212123"/>
    </source>
</evidence>
<dbReference type="Gene3D" id="3.40.50.1820">
    <property type="entry name" value="alpha/beta hydrolase"/>
    <property type="match status" value="1"/>
</dbReference>
<proteinExistence type="inferred from homology"/>
<dbReference type="GO" id="GO:0070205">
    <property type="term" value="F:2-succinyl-6-hydroxy-2,4-cyclohexadiene-1-carboxylate synthase activity"/>
    <property type="evidence" value="ECO:0007669"/>
    <property type="project" value="UniProtKB-EC"/>
</dbReference>
<organism evidence="5 6">
    <name type="scientific">Dolichospermum circinale CS-537/01</name>
    <dbReference type="NCBI Taxonomy" id="3021739"/>
    <lineage>
        <taxon>Bacteria</taxon>
        <taxon>Bacillati</taxon>
        <taxon>Cyanobacteriota</taxon>
        <taxon>Cyanophyceae</taxon>
        <taxon>Nostocales</taxon>
        <taxon>Aphanizomenonaceae</taxon>
        <taxon>Dolichospermum</taxon>
        <taxon>Dolichospermum circinale</taxon>
    </lineage>
</organism>
<evidence type="ECO:0000256" key="3">
    <source>
        <dbReference type="HAMAP-Rule" id="MF_01660"/>
    </source>
</evidence>
<dbReference type="InterPro" id="IPR029058">
    <property type="entry name" value="AB_hydrolase_fold"/>
</dbReference>
<keyword evidence="6" id="KW-1185">Reference proteome</keyword>
<keyword evidence="2 3" id="KW-0456">Lyase</keyword>
<dbReference type="PRINTS" id="PR00111">
    <property type="entry name" value="ABHYDROLASE"/>
</dbReference>
<dbReference type="EMBL" id="JAQMTU010000124">
    <property type="protein sequence ID" value="MDB9488653.1"/>
    <property type="molecule type" value="Genomic_DNA"/>
</dbReference>
<comment type="similarity">
    <text evidence="3">Belongs to the AB hydrolase superfamily. MenH family.</text>
</comment>
<dbReference type="PANTHER" id="PTHR42916">
    <property type="entry name" value="2-SUCCINYL-5-ENOLPYRUVYL-6-HYDROXY-3-CYCLOHEXENE-1-CARBOXYLATE SYNTHASE"/>
    <property type="match status" value="1"/>
</dbReference>
<name>A0ABT5AB40_9CYAN</name>
<dbReference type="Pfam" id="PF00561">
    <property type="entry name" value="Abhydrolase_1"/>
    <property type="match status" value="1"/>
</dbReference>
<comment type="function">
    <text evidence="3">Catalyzes a proton abstraction reaction that results in 2,5-elimination of pyruvate from 2-succinyl-5-enolpyruvyl-6-hydroxy-3-cyclohexene-1-carboxylate (SEPHCHC) and the formation of 2-succinyl-6-hydroxy-2,4-cyclohexadiene-1-carboxylate (SHCHC).</text>
</comment>
<evidence type="ECO:0000256" key="2">
    <source>
        <dbReference type="ARBA" id="ARBA00023239"/>
    </source>
</evidence>
<dbReference type="EC" id="4.2.99.20" evidence="3"/>
<accession>A0ABT5AB40</accession>
<dbReference type="SUPFAM" id="SSF53474">
    <property type="entry name" value="alpha/beta-Hydrolases"/>
    <property type="match status" value="1"/>
</dbReference>
<feature type="domain" description="AB hydrolase-1" evidence="4">
    <location>
        <begin position="19"/>
        <end position="255"/>
    </location>
</feature>
<comment type="subunit">
    <text evidence="3">Monomer.</text>
</comment>
<evidence type="ECO:0000259" key="4">
    <source>
        <dbReference type="Pfam" id="PF00561"/>
    </source>
</evidence>
<dbReference type="Proteomes" id="UP001212123">
    <property type="component" value="Unassembled WGS sequence"/>
</dbReference>
<dbReference type="PANTHER" id="PTHR42916:SF1">
    <property type="entry name" value="PROTEIN PHYLLO, CHLOROPLASTIC"/>
    <property type="match status" value="1"/>
</dbReference>
<evidence type="ECO:0000256" key="1">
    <source>
        <dbReference type="ARBA" id="ARBA00022428"/>
    </source>
</evidence>
<protein>
    <recommendedName>
        <fullName evidence="3">Putative 2-succinyl-6-hydroxy-2,4-cyclohexadiene-1-carboxylate synthase</fullName>
        <shortName evidence="3">SHCHC synthase</shortName>
        <ecNumber evidence="3">4.2.99.20</ecNumber>
    </recommendedName>
</protein>
<reference evidence="5 6" key="1">
    <citation type="submission" date="2023-01" db="EMBL/GenBank/DDBJ databases">
        <title>Genomes from the Australian National Cyanobacteria Reference Collection.</title>
        <authorList>
            <person name="Willis A."/>
            <person name="Lee E.M.F."/>
        </authorList>
    </citation>
    <scope>NUCLEOTIDE SEQUENCE [LARGE SCALE GENOMIC DNA]</scope>
    <source>
        <strain evidence="5 6">CS-537/01</strain>
    </source>
</reference>
<dbReference type="HAMAP" id="MF_01660">
    <property type="entry name" value="MenH"/>
    <property type="match status" value="1"/>
</dbReference>
<keyword evidence="1" id="KW-0474">Menaquinone biosynthesis</keyword>
<sequence>MTGNQYQFHYFLNQNAHKPIILFLHGFMGNIYEFDQVIKLLFDDFSYLIIDLPGHGKTQVLDDEYYTMPSTATAIIQLLDQLKIDQCYLIGYSLGGRLALYLTLHFPSRFIKVILESASPGLATEMARLARIKSDAQIARKLTRMINKDDFYHFLNNWYQQQVFGNIKNHPQYQFMITSRLTNYPPNLVKSLQFMGTGSQPCLWELLTENTIPLLLLVGEKDQKFIDINTAITEKCKFAKLQIIHDVGHNIHLENTLAFVQNIQYFFSPSSNFA</sequence>
<gene>
    <name evidence="3 5" type="primary">menH</name>
    <name evidence="5" type="ORF">PN492_19220</name>
</gene>
<comment type="pathway">
    <text evidence="3">Quinol/quinone metabolism; 1,4-dihydroxy-2-naphthoate biosynthesis; 1,4-dihydroxy-2-naphthoate from chorismate: step 3/7.</text>
</comment>
<dbReference type="RefSeq" id="WP_271806182.1">
    <property type="nucleotide sequence ID" value="NZ_JAQMTU010000124.1"/>
</dbReference>
<comment type="caution">
    <text evidence="5">The sequence shown here is derived from an EMBL/GenBank/DDBJ whole genome shotgun (WGS) entry which is preliminary data.</text>
</comment>
<dbReference type="InterPro" id="IPR022485">
    <property type="entry name" value="SHCHC_synthase_MenH"/>
</dbReference>
<comment type="catalytic activity">
    <reaction evidence="3">
        <text>5-enolpyruvoyl-6-hydroxy-2-succinyl-cyclohex-3-ene-1-carboxylate = (1R,6R)-6-hydroxy-2-succinyl-cyclohexa-2,4-diene-1-carboxylate + pyruvate</text>
        <dbReference type="Rhea" id="RHEA:25597"/>
        <dbReference type="ChEBI" id="CHEBI:15361"/>
        <dbReference type="ChEBI" id="CHEBI:58689"/>
        <dbReference type="ChEBI" id="CHEBI:58818"/>
        <dbReference type="EC" id="4.2.99.20"/>
    </reaction>
</comment>
<dbReference type="InterPro" id="IPR000073">
    <property type="entry name" value="AB_hydrolase_1"/>
</dbReference>